<dbReference type="EMBL" id="KZ679258">
    <property type="protein sequence ID" value="PTB44488.1"/>
    <property type="molecule type" value="Genomic_DNA"/>
</dbReference>
<evidence type="ECO:0000256" key="1">
    <source>
        <dbReference type="SAM" id="Coils"/>
    </source>
</evidence>
<evidence type="ECO:0000259" key="4">
    <source>
        <dbReference type="Pfam" id="PF20237"/>
    </source>
</evidence>
<dbReference type="PANTHER" id="PTHR34502">
    <property type="entry name" value="DUF6594 DOMAIN-CONTAINING PROTEIN-RELATED"/>
    <property type="match status" value="1"/>
</dbReference>
<dbReference type="STRING" id="1042311.A0A2T3ZI56"/>
<evidence type="ECO:0000256" key="3">
    <source>
        <dbReference type="SAM" id="Phobius"/>
    </source>
</evidence>
<dbReference type="OrthoDB" id="5416037at2759"/>
<feature type="region of interest" description="Disordered" evidence="2">
    <location>
        <begin position="223"/>
        <end position="245"/>
    </location>
</feature>
<gene>
    <name evidence="5" type="ORF">M441DRAFT_133415</name>
</gene>
<dbReference type="InterPro" id="IPR046529">
    <property type="entry name" value="DUF6594"/>
</dbReference>
<keyword evidence="1" id="KW-0175">Coiled coil</keyword>
<reference evidence="5 6" key="1">
    <citation type="submission" date="2016-07" db="EMBL/GenBank/DDBJ databases">
        <title>Multiple horizontal gene transfer events from other fungi enriched the ability of initially mycotrophic Trichoderma (Ascomycota) to feed on dead plant biomass.</title>
        <authorList>
            <consortium name="DOE Joint Genome Institute"/>
            <person name="Aerts A."/>
            <person name="Atanasova L."/>
            <person name="Chenthamara K."/>
            <person name="Zhang J."/>
            <person name="Grujic M."/>
            <person name="Henrissat B."/>
            <person name="Kuo A."/>
            <person name="Salamov A."/>
            <person name="Lipzen A."/>
            <person name="Labutti K."/>
            <person name="Barry K."/>
            <person name="Miao Y."/>
            <person name="Rahimi M.J."/>
            <person name="Shen Q."/>
            <person name="Grigoriev I.V."/>
            <person name="Kubicek C.P."/>
            <person name="Druzhinina I.S."/>
        </authorList>
    </citation>
    <scope>NUCLEOTIDE SEQUENCE [LARGE SCALE GENOMIC DNA]</scope>
    <source>
        <strain evidence="5 6">CBS 433.97</strain>
    </source>
</reference>
<feature type="transmembrane region" description="Helical" evidence="3">
    <location>
        <begin position="305"/>
        <end position="323"/>
    </location>
</feature>
<sequence>MPPEMPNFNPINTQGRPHQPFPGSFSNGGYGPQGIPYPAPDPPQPVFLPSPMQTSFPPQHPIPNYQAPGLPLSGYELLVARLTGNMAGKKLAPIYRRFEALHHRLLLHMQDELMEMEEQLRNLDAADTQLRKHHGGIHPASRRMESNSSTDAIWRRKDIIKSIAEKLYQYNQVITSFNATHALPEPSLQEVLAYQSYLREFNPIVEGESQFLDFAGDLVNIGRRKRRPNSNPPDEPASPVSRFPGMVGFSPPPSSQISNASSSVHPAESNPKLALNRLAIALAMIVLAPVISFAVIPGFVGRMTVVFLVGLGSAAALFQSGLLNSVAEDRSMMDWLLCVGVYGAVMAIIAGII</sequence>
<organism evidence="5 6">
    <name type="scientific">Trichoderma asperellum (strain ATCC 204424 / CBS 433.97 / NBRC 101777)</name>
    <dbReference type="NCBI Taxonomy" id="1042311"/>
    <lineage>
        <taxon>Eukaryota</taxon>
        <taxon>Fungi</taxon>
        <taxon>Dikarya</taxon>
        <taxon>Ascomycota</taxon>
        <taxon>Pezizomycotina</taxon>
        <taxon>Sordariomycetes</taxon>
        <taxon>Hypocreomycetidae</taxon>
        <taxon>Hypocreales</taxon>
        <taxon>Hypocreaceae</taxon>
        <taxon>Trichoderma</taxon>
    </lineage>
</organism>
<feature type="coiled-coil region" evidence="1">
    <location>
        <begin position="106"/>
        <end position="133"/>
    </location>
</feature>
<evidence type="ECO:0000256" key="2">
    <source>
        <dbReference type="SAM" id="MobiDB-lite"/>
    </source>
</evidence>
<proteinExistence type="predicted"/>
<feature type="domain" description="DUF6594" evidence="4">
    <location>
        <begin position="81"/>
        <end position="347"/>
    </location>
</feature>
<keyword evidence="3" id="KW-0812">Transmembrane</keyword>
<evidence type="ECO:0000313" key="5">
    <source>
        <dbReference type="EMBL" id="PTB44488.1"/>
    </source>
</evidence>
<accession>A0A2T3ZI56</accession>
<dbReference type="PANTHER" id="PTHR34502:SF6">
    <property type="entry name" value="DUF6594 DOMAIN-CONTAINING PROTEIN"/>
    <property type="match status" value="1"/>
</dbReference>
<feature type="transmembrane region" description="Helical" evidence="3">
    <location>
        <begin position="278"/>
        <end position="299"/>
    </location>
</feature>
<dbReference type="AlphaFoldDB" id="A0A2T3ZI56"/>
<dbReference type="Proteomes" id="UP000240493">
    <property type="component" value="Unassembled WGS sequence"/>
</dbReference>
<name>A0A2T3ZI56_TRIA4</name>
<dbReference type="Pfam" id="PF20237">
    <property type="entry name" value="DUF6594"/>
    <property type="match status" value="1"/>
</dbReference>
<keyword evidence="3" id="KW-1133">Transmembrane helix</keyword>
<keyword evidence="3" id="KW-0472">Membrane</keyword>
<feature type="transmembrane region" description="Helical" evidence="3">
    <location>
        <begin position="335"/>
        <end position="352"/>
    </location>
</feature>
<evidence type="ECO:0000313" key="6">
    <source>
        <dbReference type="Proteomes" id="UP000240493"/>
    </source>
</evidence>
<feature type="region of interest" description="Disordered" evidence="2">
    <location>
        <begin position="1"/>
        <end position="42"/>
    </location>
</feature>
<keyword evidence="6" id="KW-1185">Reference proteome</keyword>
<protein>
    <recommendedName>
        <fullName evidence="4">DUF6594 domain-containing protein</fullName>
    </recommendedName>
</protein>